<evidence type="ECO:0000256" key="1">
    <source>
        <dbReference type="SAM" id="MobiDB-lite"/>
    </source>
</evidence>
<gene>
    <name evidence="3" type="ORF">SAMN02745194_01645</name>
</gene>
<name>A0A1M6G7U9_9PROT</name>
<accession>A0A1M6G7U9</accession>
<proteinExistence type="predicted"/>
<dbReference type="STRING" id="198092.SAMN02745194_01645"/>
<evidence type="ECO:0000259" key="2">
    <source>
        <dbReference type="Pfam" id="PF08885"/>
    </source>
</evidence>
<dbReference type="InterPro" id="IPR014982">
    <property type="entry name" value="GSCFA"/>
</dbReference>
<feature type="region of interest" description="Disordered" evidence="1">
    <location>
        <begin position="317"/>
        <end position="343"/>
    </location>
</feature>
<dbReference type="Pfam" id="PF08885">
    <property type="entry name" value="GSCFA"/>
    <property type="match status" value="1"/>
</dbReference>
<evidence type="ECO:0000313" key="3">
    <source>
        <dbReference type="EMBL" id="SHJ05998.1"/>
    </source>
</evidence>
<organism evidence="3 4">
    <name type="scientific">Muricoccus roseus</name>
    <dbReference type="NCBI Taxonomy" id="198092"/>
    <lineage>
        <taxon>Bacteria</taxon>
        <taxon>Pseudomonadati</taxon>
        <taxon>Pseudomonadota</taxon>
        <taxon>Alphaproteobacteria</taxon>
        <taxon>Acetobacterales</taxon>
        <taxon>Roseomonadaceae</taxon>
        <taxon>Muricoccus</taxon>
    </lineage>
</organism>
<reference evidence="3 4" key="1">
    <citation type="submission" date="2016-11" db="EMBL/GenBank/DDBJ databases">
        <authorList>
            <person name="Jaros S."/>
            <person name="Januszkiewicz K."/>
            <person name="Wedrychowicz H."/>
        </authorList>
    </citation>
    <scope>NUCLEOTIDE SEQUENCE [LARGE SCALE GENOMIC DNA]</scope>
    <source>
        <strain evidence="3 4">DSM 14916</strain>
    </source>
</reference>
<sequence>MSHPYSRLPDRNFWRSAVAERNPLEWRDLYAPKFEITRSMRIVSAGSCFAQHIGRQLLRSGFHYQQHEKPPGILAPEDHARFGYGLFSTRSGNVYTARQLLQLYRRATGAFRPAEDVVLWEGRAYDPFRPSVEPGGFASAEELRHIRDTVHFPAVRRMFLQAELLVFTLGLTEAWVSKEDGAVHPTCPGTICGRFDSARHGFHNFTFAEVMRDMEELLAALRQRNPALKVLLTVSPVPLTATAEDAHVLVATTHSKSVLRAVAGELSAAHDFVDYFPSYEIVTAPAMRGAFFQPNLREVSAAGVELVLRHFFAAHGGEAPATPPPETPASTRTRPDDSPEGDIICDEAKLELVRF</sequence>
<dbReference type="Proteomes" id="UP000184387">
    <property type="component" value="Unassembled WGS sequence"/>
</dbReference>
<dbReference type="RefSeq" id="WP_073133501.1">
    <property type="nucleotide sequence ID" value="NZ_FQZF01000008.1"/>
</dbReference>
<keyword evidence="4" id="KW-1185">Reference proteome</keyword>
<feature type="domain" description="GSCFA" evidence="2">
    <location>
        <begin position="41"/>
        <end position="311"/>
    </location>
</feature>
<dbReference type="AlphaFoldDB" id="A0A1M6G7U9"/>
<protein>
    <submittedName>
        <fullName evidence="3">GSCFA family protein</fullName>
    </submittedName>
</protein>
<dbReference type="OrthoDB" id="369216at2"/>
<evidence type="ECO:0000313" key="4">
    <source>
        <dbReference type="Proteomes" id="UP000184387"/>
    </source>
</evidence>
<dbReference type="EMBL" id="FQZF01000008">
    <property type="protein sequence ID" value="SHJ05998.1"/>
    <property type="molecule type" value="Genomic_DNA"/>
</dbReference>